<accession>A0ABV6FMX3</accession>
<dbReference type="InterPro" id="IPR007452">
    <property type="entry name" value="TamB_C"/>
</dbReference>
<keyword evidence="4" id="KW-0472">Membrane</keyword>
<keyword evidence="2" id="KW-0812">Transmembrane</keyword>
<gene>
    <name evidence="6" type="ORF">ACFFIP_00790</name>
</gene>
<dbReference type="EMBL" id="JBHLWI010000001">
    <property type="protein sequence ID" value="MFC0261198.1"/>
    <property type="molecule type" value="Genomic_DNA"/>
</dbReference>
<organism evidence="6 7">
    <name type="scientific">Fontibacter flavus</name>
    <dbReference type="NCBI Taxonomy" id="654838"/>
    <lineage>
        <taxon>Bacteria</taxon>
        <taxon>Pseudomonadati</taxon>
        <taxon>Bacteroidota</taxon>
        <taxon>Cytophagia</taxon>
        <taxon>Cytophagales</taxon>
        <taxon>Cyclobacteriaceae</taxon>
        <taxon>Fontibacter</taxon>
    </lineage>
</organism>
<dbReference type="RefSeq" id="WP_382385652.1">
    <property type="nucleotide sequence ID" value="NZ_JBHLWI010000001.1"/>
</dbReference>
<evidence type="ECO:0000259" key="5">
    <source>
        <dbReference type="Pfam" id="PF04357"/>
    </source>
</evidence>
<protein>
    <submittedName>
        <fullName evidence="6">Translocation/assembly module TamB domain-containing protein</fullName>
    </submittedName>
</protein>
<evidence type="ECO:0000313" key="6">
    <source>
        <dbReference type="EMBL" id="MFC0261198.1"/>
    </source>
</evidence>
<keyword evidence="3" id="KW-1133">Transmembrane helix</keyword>
<comment type="subcellular location">
    <subcellularLocation>
        <location evidence="1">Membrane</location>
        <topology evidence="1">Single-pass membrane protein</topology>
    </subcellularLocation>
</comment>
<name>A0ABV6FMX3_9BACT</name>
<evidence type="ECO:0000256" key="4">
    <source>
        <dbReference type="ARBA" id="ARBA00023136"/>
    </source>
</evidence>
<evidence type="ECO:0000313" key="7">
    <source>
        <dbReference type="Proteomes" id="UP001589797"/>
    </source>
</evidence>
<proteinExistence type="predicted"/>
<keyword evidence="7" id="KW-1185">Reference proteome</keyword>
<dbReference type="Pfam" id="PF04357">
    <property type="entry name" value="TamB"/>
    <property type="match status" value="1"/>
</dbReference>
<reference evidence="6 7" key="1">
    <citation type="submission" date="2024-09" db="EMBL/GenBank/DDBJ databases">
        <authorList>
            <person name="Sun Q."/>
            <person name="Mori K."/>
        </authorList>
    </citation>
    <scope>NUCLEOTIDE SEQUENCE [LARGE SCALE GENOMIC DNA]</scope>
    <source>
        <strain evidence="6 7">CCM 7650</strain>
    </source>
</reference>
<evidence type="ECO:0000256" key="3">
    <source>
        <dbReference type="ARBA" id="ARBA00022989"/>
    </source>
</evidence>
<evidence type="ECO:0000256" key="2">
    <source>
        <dbReference type="ARBA" id="ARBA00022692"/>
    </source>
</evidence>
<dbReference type="Proteomes" id="UP001589797">
    <property type="component" value="Unassembled WGS sequence"/>
</dbReference>
<comment type="caution">
    <text evidence="6">The sequence shown here is derived from an EMBL/GenBank/DDBJ whole genome shotgun (WGS) entry which is preliminary data.</text>
</comment>
<feature type="domain" description="Translocation and assembly module TamB C-terminal" evidence="5">
    <location>
        <begin position="1169"/>
        <end position="1625"/>
    </location>
</feature>
<evidence type="ECO:0000256" key="1">
    <source>
        <dbReference type="ARBA" id="ARBA00004167"/>
    </source>
</evidence>
<sequence>MILLLVIGLILFVRSPWGQDIIVQKAVHFVSERTGTKVQIDRLYMTFSGDFHLEGLYLEDLQGDTLVYSRKLETGLGIKTLLREGEYVVSKLEWEGLRAKVKRDSIGQEFNFNFLVRAFVAKDPAKPDADEVSNSGFLPKIQVGPIRLSDFQIFFDDEVMGTNAEASWQYFGLDIDQLDLNKMDFGIGDFTLSQSKFRYVQTKAFLPSEETEKKEEPALPLLVLDQLMVNQADWYYESIPDGIKAIVKWDELSLSLPEANLEDQRVLLKSLILKNGDIDLGFITGNEDAPKPETADDSPTAFNFPDWWIEAGDIELINSQIVFSQDGQKIKEGEFNPGAVALSDFNFSANNLFLKAPKAGLNIAQLTFQEGSGFALESLQTKVLLDEQGIRVDEFLIKTAGSKLSADLGVQFNSLADFIEKPEKASIDLNLKEFGSNLSEIFYFDPELKQDVYIQELVKNGLSAKGRVRGNLSNIKVQDFNLEYGKSSSLQVENLNLKQVLDPDQLQFESGPIFFKTNAEVLESFLSDSGLNLPSEIQLEAKGKGNLKSIFADVLLRTSDGNILINGDFQMDTFYSADGKISLENLDLGKILDIPQLDPISLMTEVKGKASGIADIEGDIKLDIGQLVWNGNDFSALEFYAEAKEGAADAALTFKADFLDIDLSLQAKLDSLHPEFAFKIDIKKLEAMTLGLTKRDIRATMNIQGLVEGSFEDLKAVLDIQDGYLFYDNRPYPVGKIALDAQLSEEGSSLHLDSDFLKGFLNVNGSFAALSQSLTLYFEELIGGTDGIEQKSGLVAKSEFDFSPTPFIDQLLLAGIEEMDTLHLDFMYRSDEKELTANVLLPGVRYSGSQLDSLLLKFAGSEGNLDFYMGFEGFNAGPVEMGKSWINANFKGEEIFLGFYSEDDRETVLDVKSSLGILGDTLIYHIEPEGLIFNRQAWDVPQDNNLRFGPKFLEFHEFMFSRNGQNIRFSNQIKNFEEDHVGVMMQNFDINTFLGFLNPDTPLITGVANGEVVVINPFVALGIVADLDVRDIVILEIPLGVMEMRAKAETLKQYGFLLSLKEGMVDMDLAGKIMADSVSSQLDLKLDLYALQMKMLEILSDGAVKEGKGYISADIDLKGSFQEPVYKGVFNFKEAGLLVSDLNASLLMPDEKIQIDNSGIILSDFKVIDENKHAFLVDGKILTENLTDPDFDLTFFTEDFQFLNSTREDNDLFFGKAIVDLDMKVKGSLSLPEINVAMKVKRGTSVTFIVPESQLELVERTGVVIFVNHQDPYDVMYQREMDISTKGLVGYDVRAKLQVDPQAVFNLIVDERTGDNLRLQGEADLSMVMNPNGNISLSGRYEVGSGHYELNLFGLVNRRFELAKGSTVIWNGDPMDASLNLQANYSVRTSASELMQAQLSGSNTETKGQFRQVLPFLVYLKIGGEILKPEITFELDLPEQDRGALGGSVYSMLQQINDKEDELTKQVFSLLVLNQFFPMGGNDGSSGGTVSLARSSVSQVLSNQMNALSDRLFGDSGFSLDFDLDSYTDYQSGGAQDRTQLNVAAKQSLMDERLVISVGGQVDVEGRSNQQVNQGDALFGDVSIEYLLDSKGQWRAKAYRRNQFESVIDGQLIVTGISFIFNKEFNAFWELWRSRANKEAITKEEDETQKNNPE</sequence>